<keyword evidence="4 5" id="KW-0408">Iron</keyword>
<comment type="similarity">
    <text evidence="2 5">Belongs to the cytochrome P450 family.</text>
</comment>
<evidence type="ECO:0000256" key="5">
    <source>
        <dbReference type="RuleBase" id="RU000461"/>
    </source>
</evidence>
<dbReference type="RefSeq" id="WP_344108665.1">
    <property type="nucleotide sequence ID" value="NZ_BAAAPC010000001.1"/>
</dbReference>
<accession>A0ABP5DMH7</accession>
<dbReference type="InterPro" id="IPR036396">
    <property type="entry name" value="Cyt_P450_sf"/>
</dbReference>
<dbReference type="PRINTS" id="PR00465">
    <property type="entry name" value="EP450IV"/>
</dbReference>
<protein>
    <submittedName>
        <fullName evidence="7">Cytochrome P450</fullName>
    </submittedName>
</protein>
<dbReference type="PANTHER" id="PTHR24305">
    <property type="entry name" value="CYTOCHROME P450"/>
    <property type="match status" value="1"/>
</dbReference>
<keyword evidence="5" id="KW-0349">Heme</keyword>
<dbReference type="SUPFAM" id="SSF48264">
    <property type="entry name" value="Cytochrome P450"/>
    <property type="match status" value="1"/>
</dbReference>
<evidence type="ECO:0000256" key="1">
    <source>
        <dbReference type="ARBA" id="ARBA00001971"/>
    </source>
</evidence>
<dbReference type="PRINTS" id="PR00385">
    <property type="entry name" value="P450"/>
</dbReference>
<comment type="caution">
    <text evidence="7">The sequence shown here is derived from an EMBL/GenBank/DDBJ whole genome shotgun (WGS) entry which is preliminary data.</text>
</comment>
<proteinExistence type="inferred from homology"/>
<comment type="cofactor">
    <cofactor evidence="1">
        <name>heme</name>
        <dbReference type="ChEBI" id="CHEBI:30413"/>
    </cofactor>
</comment>
<keyword evidence="5" id="KW-0560">Oxidoreductase</keyword>
<name>A0ABP5DMH7_9ACTN</name>
<reference evidence="8" key="1">
    <citation type="journal article" date="2019" name="Int. J. Syst. Evol. Microbiol.">
        <title>The Global Catalogue of Microorganisms (GCM) 10K type strain sequencing project: providing services to taxonomists for standard genome sequencing and annotation.</title>
        <authorList>
            <consortium name="The Broad Institute Genomics Platform"/>
            <consortium name="The Broad Institute Genome Sequencing Center for Infectious Disease"/>
            <person name="Wu L."/>
            <person name="Ma J."/>
        </authorList>
    </citation>
    <scope>NUCLEOTIDE SEQUENCE [LARGE SCALE GENOMIC DNA]</scope>
    <source>
        <strain evidence="8">JCM 15313</strain>
    </source>
</reference>
<gene>
    <name evidence="7" type="ORF">GCM10009799_02500</name>
</gene>
<keyword evidence="5" id="KW-0503">Monooxygenase</keyword>
<evidence type="ECO:0000256" key="2">
    <source>
        <dbReference type="ARBA" id="ARBA00010617"/>
    </source>
</evidence>
<sequence length="461" mass="50868">MSSTLLSRALPPGPAEDPAAQRDRFARDPFGYLEELHRDHGTMFTLDLGALGNERFVEARNNGAWVFLTRPHQIKRMYTADAATVSGAHANAVFFGTPEESVAYIDGPAHRKRRSQIRPELSGARDYTALISRVASDHIARWPEGGEVSLFLELQAITAEVIVEVVCGNLPKADRAELAAMLPRTENAAQSLDDVLAADAEIRAFVAARMGSHLRRSDELGRDDLLATLQRHAADGDASLTPEVIRDEVFSLLYTGFSTTANTLSWVIERIIRHPEVYRRVMAELGDRFTRLPVPREAYAELPYLEAVITETLRLHPVSGLNGVRMLTVPYEIDGHLLPAGTILVHCAYLLQRSPDVYTDPEDFQPERFLEGTACPYSWAAFGGGNRMCVGRNYAAEEMRVLAAVLLSARRVDPVGDFPEARQQGIFMAPADGARVTAARRTEPAPRCPHPHGARDGDRTP</sequence>
<feature type="region of interest" description="Disordered" evidence="6">
    <location>
        <begin position="438"/>
        <end position="461"/>
    </location>
</feature>
<evidence type="ECO:0000256" key="3">
    <source>
        <dbReference type="ARBA" id="ARBA00022723"/>
    </source>
</evidence>
<evidence type="ECO:0000256" key="6">
    <source>
        <dbReference type="SAM" id="MobiDB-lite"/>
    </source>
</evidence>
<dbReference type="EMBL" id="BAAAPC010000001">
    <property type="protein sequence ID" value="GAA1980921.1"/>
    <property type="molecule type" value="Genomic_DNA"/>
</dbReference>
<evidence type="ECO:0000313" key="7">
    <source>
        <dbReference type="EMBL" id="GAA1980921.1"/>
    </source>
</evidence>
<dbReference type="Gene3D" id="1.10.630.10">
    <property type="entry name" value="Cytochrome P450"/>
    <property type="match status" value="1"/>
</dbReference>
<dbReference type="Proteomes" id="UP001501585">
    <property type="component" value="Unassembled WGS sequence"/>
</dbReference>
<dbReference type="InterPro" id="IPR050121">
    <property type="entry name" value="Cytochrome_P450_monoxygenase"/>
</dbReference>
<dbReference type="InterPro" id="IPR017972">
    <property type="entry name" value="Cyt_P450_CS"/>
</dbReference>
<evidence type="ECO:0000313" key="8">
    <source>
        <dbReference type="Proteomes" id="UP001501585"/>
    </source>
</evidence>
<evidence type="ECO:0000256" key="4">
    <source>
        <dbReference type="ARBA" id="ARBA00023004"/>
    </source>
</evidence>
<dbReference type="PROSITE" id="PS00086">
    <property type="entry name" value="CYTOCHROME_P450"/>
    <property type="match status" value="1"/>
</dbReference>
<feature type="region of interest" description="Disordered" evidence="6">
    <location>
        <begin position="1"/>
        <end position="22"/>
    </location>
</feature>
<organism evidence="7 8">
    <name type="scientific">Nocardiopsis rhodophaea</name>
    <dbReference type="NCBI Taxonomy" id="280238"/>
    <lineage>
        <taxon>Bacteria</taxon>
        <taxon>Bacillati</taxon>
        <taxon>Actinomycetota</taxon>
        <taxon>Actinomycetes</taxon>
        <taxon>Streptosporangiales</taxon>
        <taxon>Nocardiopsidaceae</taxon>
        <taxon>Nocardiopsis</taxon>
    </lineage>
</organism>
<dbReference type="InterPro" id="IPR001128">
    <property type="entry name" value="Cyt_P450"/>
</dbReference>
<keyword evidence="8" id="KW-1185">Reference proteome</keyword>
<keyword evidence="3 5" id="KW-0479">Metal-binding</keyword>
<dbReference type="Pfam" id="PF00067">
    <property type="entry name" value="p450"/>
    <property type="match status" value="1"/>
</dbReference>
<dbReference type="PANTHER" id="PTHR24305:SF166">
    <property type="entry name" value="CYTOCHROME P450 12A4, MITOCHONDRIAL-RELATED"/>
    <property type="match status" value="1"/>
</dbReference>
<dbReference type="InterPro" id="IPR002403">
    <property type="entry name" value="Cyt_P450_E_grp-IV"/>
</dbReference>